<name>A0ABP8Z3R9_9ACTN</name>
<evidence type="ECO:0000313" key="2">
    <source>
        <dbReference type="Proteomes" id="UP001499882"/>
    </source>
</evidence>
<dbReference type="EMBL" id="BAABKN010000019">
    <property type="protein sequence ID" value="GAA4745754.1"/>
    <property type="molecule type" value="Genomic_DNA"/>
</dbReference>
<protein>
    <submittedName>
        <fullName evidence="1">Uncharacterized protein</fullName>
    </submittedName>
</protein>
<dbReference type="Proteomes" id="UP001499882">
    <property type="component" value="Unassembled WGS sequence"/>
</dbReference>
<proteinExistence type="predicted"/>
<accession>A0ABP8Z3R9</accession>
<organism evidence="1 2">
    <name type="scientific">Nocardioides endophyticus</name>
    <dbReference type="NCBI Taxonomy" id="1353775"/>
    <lineage>
        <taxon>Bacteria</taxon>
        <taxon>Bacillati</taxon>
        <taxon>Actinomycetota</taxon>
        <taxon>Actinomycetes</taxon>
        <taxon>Propionibacteriales</taxon>
        <taxon>Nocardioidaceae</taxon>
        <taxon>Nocardioides</taxon>
    </lineage>
</organism>
<comment type="caution">
    <text evidence="1">The sequence shown here is derived from an EMBL/GenBank/DDBJ whole genome shotgun (WGS) entry which is preliminary data.</text>
</comment>
<reference evidence="2" key="1">
    <citation type="journal article" date="2019" name="Int. J. Syst. Evol. Microbiol.">
        <title>The Global Catalogue of Microorganisms (GCM) 10K type strain sequencing project: providing services to taxonomists for standard genome sequencing and annotation.</title>
        <authorList>
            <consortium name="The Broad Institute Genomics Platform"/>
            <consortium name="The Broad Institute Genome Sequencing Center for Infectious Disease"/>
            <person name="Wu L."/>
            <person name="Ma J."/>
        </authorList>
    </citation>
    <scope>NUCLEOTIDE SEQUENCE [LARGE SCALE GENOMIC DNA]</scope>
    <source>
        <strain evidence="2">JCM 18532</strain>
    </source>
</reference>
<sequence>MRLTTVCAVGVAYVLGARAGRERYAQIQVLAQAAAKRMESYGADGSLASRVDHWWSSAAAPSRRDG</sequence>
<evidence type="ECO:0000313" key="1">
    <source>
        <dbReference type="EMBL" id="GAA4745754.1"/>
    </source>
</evidence>
<gene>
    <name evidence="1" type="ORF">GCM10023350_33200</name>
</gene>
<keyword evidence="2" id="KW-1185">Reference proteome</keyword>